<dbReference type="PRINTS" id="PR00080">
    <property type="entry name" value="SDRFAMILY"/>
</dbReference>
<dbReference type="FunFam" id="3.40.50.720:FF:000084">
    <property type="entry name" value="Short-chain dehydrogenase reductase"/>
    <property type="match status" value="1"/>
</dbReference>
<protein>
    <submittedName>
        <fullName evidence="4">Short chain dehydrogenase</fullName>
    </submittedName>
</protein>
<dbReference type="Proteomes" id="UP000238220">
    <property type="component" value="Unassembled WGS sequence"/>
</dbReference>
<evidence type="ECO:0000313" key="5">
    <source>
        <dbReference type="Proteomes" id="UP000238220"/>
    </source>
</evidence>
<name>A0A2S5TLV1_9GAMM</name>
<evidence type="ECO:0000256" key="1">
    <source>
        <dbReference type="ARBA" id="ARBA00006484"/>
    </source>
</evidence>
<dbReference type="InterPro" id="IPR002347">
    <property type="entry name" value="SDR_fam"/>
</dbReference>
<dbReference type="NCBIfam" id="NF005881">
    <property type="entry name" value="PRK07832.1"/>
    <property type="match status" value="1"/>
</dbReference>
<keyword evidence="2" id="KW-0560">Oxidoreductase</keyword>
<organism evidence="4 5">
    <name type="scientific">Solimonas fluminis</name>
    <dbReference type="NCBI Taxonomy" id="2086571"/>
    <lineage>
        <taxon>Bacteria</taxon>
        <taxon>Pseudomonadati</taxon>
        <taxon>Pseudomonadota</taxon>
        <taxon>Gammaproteobacteria</taxon>
        <taxon>Nevskiales</taxon>
        <taxon>Nevskiaceae</taxon>
        <taxon>Solimonas</taxon>
    </lineage>
</organism>
<dbReference type="Gene3D" id="3.40.50.720">
    <property type="entry name" value="NAD(P)-binding Rossmann-like Domain"/>
    <property type="match status" value="1"/>
</dbReference>
<dbReference type="OrthoDB" id="335726at2"/>
<dbReference type="InterPro" id="IPR020904">
    <property type="entry name" value="Sc_DH/Rdtase_CS"/>
</dbReference>
<dbReference type="EMBL" id="PSNW01000001">
    <property type="protein sequence ID" value="PPE75932.1"/>
    <property type="molecule type" value="Genomic_DNA"/>
</dbReference>
<accession>A0A2S5TLV1</accession>
<dbReference type="PROSITE" id="PS00061">
    <property type="entry name" value="ADH_SHORT"/>
    <property type="match status" value="1"/>
</dbReference>
<sequence>MKSFKNKKTFVTGAASGIGRATAIALGREGAELFLTDINAASLEAVAGEIRKGGGTVTMSRALDVSDYEAVRDYARDIHAAHGSMDLVLNIAGIAIWGAVENMEHRQWRQVIDVNLMGPVHVIESFLPQMVHAGRGGHLVNVSSAAGLFGLPWHAAYSGSKFGLRGVSEVLRFDLRRHNIDVSLVCPGGVDTGLVQTVQIAGVDTSAPFMTKLRAMFQAHAISPEKAAKAILSGIRARRYLVFTSMDIRLGYFFQGKFPITYDIVMRLMNHVMHKVMQRQERVRADAAARGGAR</sequence>
<comment type="caution">
    <text evidence="4">The sequence shown here is derived from an EMBL/GenBank/DDBJ whole genome shotgun (WGS) entry which is preliminary data.</text>
</comment>
<reference evidence="4 5" key="1">
    <citation type="submission" date="2018-02" db="EMBL/GenBank/DDBJ databases">
        <title>Genome sequencing of Solimonas sp. HR-BB.</title>
        <authorList>
            <person name="Lee Y."/>
            <person name="Jeon C.O."/>
        </authorList>
    </citation>
    <scope>NUCLEOTIDE SEQUENCE [LARGE SCALE GENOMIC DNA]</scope>
    <source>
        <strain evidence="4 5">HR-BB</strain>
    </source>
</reference>
<dbReference type="Pfam" id="PF00106">
    <property type="entry name" value="adh_short"/>
    <property type="match status" value="1"/>
</dbReference>
<dbReference type="InterPro" id="IPR036291">
    <property type="entry name" value="NAD(P)-bd_dom_sf"/>
</dbReference>
<evidence type="ECO:0000313" key="4">
    <source>
        <dbReference type="EMBL" id="PPE75932.1"/>
    </source>
</evidence>
<dbReference type="PRINTS" id="PR00081">
    <property type="entry name" value="GDHRDH"/>
</dbReference>
<dbReference type="RefSeq" id="WP_104228897.1">
    <property type="nucleotide sequence ID" value="NZ_PSNW01000001.1"/>
</dbReference>
<dbReference type="GO" id="GO:0016020">
    <property type="term" value="C:membrane"/>
    <property type="evidence" value="ECO:0007669"/>
    <property type="project" value="TreeGrafter"/>
</dbReference>
<dbReference type="CDD" id="cd05233">
    <property type="entry name" value="SDR_c"/>
    <property type="match status" value="1"/>
</dbReference>
<gene>
    <name evidence="4" type="ORF">C3942_03360</name>
</gene>
<dbReference type="GO" id="GO:0016491">
    <property type="term" value="F:oxidoreductase activity"/>
    <property type="evidence" value="ECO:0007669"/>
    <property type="project" value="UniProtKB-KW"/>
</dbReference>
<dbReference type="PANTHER" id="PTHR44196">
    <property type="entry name" value="DEHYDROGENASE/REDUCTASE SDR FAMILY MEMBER 7B"/>
    <property type="match status" value="1"/>
</dbReference>
<keyword evidence="5" id="KW-1185">Reference proteome</keyword>
<dbReference type="PANTHER" id="PTHR44196:SF1">
    <property type="entry name" value="DEHYDROGENASE_REDUCTASE SDR FAMILY MEMBER 7B"/>
    <property type="match status" value="1"/>
</dbReference>
<comment type="similarity">
    <text evidence="1 3">Belongs to the short-chain dehydrogenases/reductases (SDR) family.</text>
</comment>
<dbReference type="AlphaFoldDB" id="A0A2S5TLV1"/>
<proteinExistence type="inferred from homology"/>
<evidence type="ECO:0000256" key="3">
    <source>
        <dbReference type="RuleBase" id="RU000363"/>
    </source>
</evidence>
<dbReference type="SUPFAM" id="SSF51735">
    <property type="entry name" value="NAD(P)-binding Rossmann-fold domains"/>
    <property type="match status" value="1"/>
</dbReference>
<evidence type="ECO:0000256" key="2">
    <source>
        <dbReference type="ARBA" id="ARBA00023002"/>
    </source>
</evidence>